<accession>A0AAN6LY87</accession>
<reference evidence="1 2" key="1">
    <citation type="submission" date="2021-02" db="EMBL/GenBank/DDBJ databases">
        <title>Genome assembly of Pseudopithomyces chartarum.</title>
        <authorList>
            <person name="Jauregui R."/>
            <person name="Singh J."/>
            <person name="Voisey C."/>
        </authorList>
    </citation>
    <scope>NUCLEOTIDE SEQUENCE [LARGE SCALE GENOMIC DNA]</scope>
    <source>
        <strain evidence="1 2">AGR01</strain>
    </source>
</reference>
<keyword evidence="2" id="KW-1185">Reference proteome</keyword>
<proteinExistence type="predicted"/>
<name>A0AAN6LY87_9PLEO</name>
<gene>
    <name evidence="1" type="ORF">GRF29_103g1096910</name>
</gene>
<comment type="caution">
    <text evidence="1">The sequence shown here is derived from an EMBL/GenBank/DDBJ whole genome shotgun (WGS) entry which is preliminary data.</text>
</comment>
<organism evidence="1 2">
    <name type="scientific">Pseudopithomyces chartarum</name>
    <dbReference type="NCBI Taxonomy" id="1892770"/>
    <lineage>
        <taxon>Eukaryota</taxon>
        <taxon>Fungi</taxon>
        <taxon>Dikarya</taxon>
        <taxon>Ascomycota</taxon>
        <taxon>Pezizomycotina</taxon>
        <taxon>Dothideomycetes</taxon>
        <taxon>Pleosporomycetidae</taxon>
        <taxon>Pleosporales</taxon>
        <taxon>Massarineae</taxon>
        <taxon>Didymosphaeriaceae</taxon>
        <taxon>Pseudopithomyces</taxon>
    </lineage>
</organism>
<evidence type="ECO:0000313" key="1">
    <source>
        <dbReference type="EMBL" id="KAK3207465.1"/>
    </source>
</evidence>
<dbReference type="Proteomes" id="UP001280581">
    <property type="component" value="Unassembled WGS sequence"/>
</dbReference>
<protein>
    <submittedName>
        <fullName evidence="1">Uncharacterized protein</fullName>
    </submittedName>
</protein>
<evidence type="ECO:0000313" key="2">
    <source>
        <dbReference type="Proteomes" id="UP001280581"/>
    </source>
</evidence>
<dbReference type="EMBL" id="WVTA01000009">
    <property type="protein sequence ID" value="KAK3207465.1"/>
    <property type="molecule type" value="Genomic_DNA"/>
</dbReference>
<sequence>MPDTLKINITDTRPVSSPPSPDHVLFTHLKFQILSLALALYGSSSSSPTPAFDIVTYTTPLPASLHILLNGRRVIPSTLYGVALIAYTSPGDFTSWERVARAENSGGHVDAMGGLLGDMQAGMGGVMGEF</sequence>
<dbReference type="AlphaFoldDB" id="A0AAN6LY87"/>